<evidence type="ECO:0000256" key="4">
    <source>
        <dbReference type="ARBA" id="ARBA00022475"/>
    </source>
</evidence>
<dbReference type="InterPro" id="IPR050398">
    <property type="entry name" value="HssS/ArlS-like"/>
</dbReference>
<dbReference type="InterPro" id="IPR003661">
    <property type="entry name" value="HisK_dim/P_dom"/>
</dbReference>
<dbReference type="CDD" id="cd06225">
    <property type="entry name" value="HAMP"/>
    <property type="match status" value="1"/>
</dbReference>
<feature type="domain" description="Histidine kinase" evidence="16">
    <location>
        <begin position="241"/>
        <end position="453"/>
    </location>
</feature>
<dbReference type="GO" id="GO:0005524">
    <property type="term" value="F:ATP binding"/>
    <property type="evidence" value="ECO:0007669"/>
    <property type="project" value="UniProtKB-KW"/>
</dbReference>
<evidence type="ECO:0000256" key="7">
    <source>
        <dbReference type="ARBA" id="ARBA00022692"/>
    </source>
</evidence>
<keyword evidence="6" id="KW-0808">Transferase</keyword>
<dbReference type="Pfam" id="PF02518">
    <property type="entry name" value="HATPase_c"/>
    <property type="match status" value="1"/>
</dbReference>
<dbReference type="InterPro" id="IPR036097">
    <property type="entry name" value="HisK_dim/P_sf"/>
</dbReference>
<dbReference type="GO" id="GO:0005886">
    <property type="term" value="C:plasma membrane"/>
    <property type="evidence" value="ECO:0007669"/>
    <property type="project" value="UniProtKB-SubCell"/>
</dbReference>
<dbReference type="Gene3D" id="6.10.340.10">
    <property type="match status" value="1"/>
</dbReference>
<comment type="caution">
    <text evidence="18">The sequence shown here is derived from an EMBL/GenBank/DDBJ whole genome shotgun (WGS) entry which is preliminary data.</text>
</comment>
<evidence type="ECO:0000256" key="1">
    <source>
        <dbReference type="ARBA" id="ARBA00000085"/>
    </source>
</evidence>
<dbReference type="PROSITE" id="PS50109">
    <property type="entry name" value="HIS_KIN"/>
    <property type="match status" value="1"/>
</dbReference>
<dbReference type="Pfam" id="PF00672">
    <property type="entry name" value="HAMP"/>
    <property type="match status" value="1"/>
</dbReference>
<dbReference type="EMBL" id="PGVE01000069">
    <property type="protein sequence ID" value="PLS02615.1"/>
    <property type="molecule type" value="Genomic_DNA"/>
</dbReference>
<dbReference type="PROSITE" id="PS50885">
    <property type="entry name" value="HAMP"/>
    <property type="match status" value="1"/>
</dbReference>
<accession>A0A2N5HAR9</accession>
<evidence type="ECO:0000259" key="16">
    <source>
        <dbReference type="PROSITE" id="PS50109"/>
    </source>
</evidence>
<keyword evidence="14" id="KW-0175">Coiled coil</keyword>
<feature type="domain" description="HAMP" evidence="17">
    <location>
        <begin position="181"/>
        <end position="233"/>
    </location>
</feature>
<dbReference type="FunFam" id="1.10.287.130:FF:000001">
    <property type="entry name" value="Two-component sensor histidine kinase"/>
    <property type="match status" value="1"/>
</dbReference>
<proteinExistence type="predicted"/>
<dbReference type="OrthoDB" id="9813151at2"/>
<keyword evidence="4" id="KW-1003">Cell membrane</keyword>
<keyword evidence="7 15" id="KW-0812">Transmembrane</keyword>
<dbReference type="SUPFAM" id="SSF47384">
    <property type="entry name" value="Homodimeric domain of signal transducing histidine kinase"/>
    <property type="match status" value="1"/>
</dbReference>
<evidence type="ECO:0000313" key="19">
    <source>
        <dbReference type="Proteomes" id="UP000234950"/>
    </source>
</evidence>
<dbReference type="InterPro" id="IPR005467">
    <property type="entry name" value="His_kinase_dom"/>
</dbReference>
<dbReference type="InterPro" id="IPR004358">
    <property type="entry name" value="Sig_transdc_His_kin-like_C"/>
</dbReference>
<organism evidence="18 19">
    <name type="scientific">Neobacillus cucumis</name>
    <dbReference type="NCBI Taxonomy" id="1740721"/>
    <lineage>
        <taxon>Bacteria</taxon>
        <taxon>Bacillati</taxon>
        <taxon>Bacillota</taxon>
        <taxon>Bacilli</taxon>
        <taxon>Bacillales</taxon>
        <taxon>Bacillaceae</taxon>
        <taxon>Neobacillus</taxon>
    </lineage>
</organism>
<evidence type="ECO:0000256" key="2">
    <source>
        <dbReference type="ARBA" id="ARBA00004651"/>
    </source>
</evidence>
<dbReference type="SUPFAM" id="SSF158472">
    <property type="entry name" value="HAMP domain-like"/>
    <property type="match status" value="1"/>
</dbReference>
<keyword evidence="9 18" id="KW-0418">Kinase</keyword>
<dbReference type="RefSeq" id="WP_101649458.1">
    <property type="nucleotide sequence ID" value="NZ_PGVE01000069.1"/>
</dbReference>
<keyword evidence="13 15" id="KW-0472">Membrane</keyword>
<dbReference type="PANTHER" id="PTHR45528">
    <property type="entry name" value="SENSOR HISTIDINE KINASE CPXA"/>
    <property type="match status" value="1"/>
</dbReference>
<comment type="catalytic activity">
    <reaction evidence="1">
        <text>ATP + protein L-histidine = ADP + protein N-phospho-L-histidine.</text>
        <dbReference type="EC" id="2.7.13.3"/>
    </reaction>
</comment>
<keyword evidence="8" id="KW-0547">Nucleotide-binding</keyword>
<evidence type="ECO:0000256" key="15">
    <source>
        <dbReference type="SAM" id="Phobius"/>
    </source>
</evidence>
<dbReference type="InterPro" id="IPR003660">
    <property type="entry name" value="HAMP_dom"/>
</dbReference>
<gene>
    <name evidence="18" type="ORF">CVD27_18945</name>
</gene>
<keyword evidence="12" id="KW-0902">Two-component regulatory system</keyword>
<protein>
    <recommendedName>
        <fullName evidence="3">histidine kinase</fullName>
        <ecNumber evidence="3">2.7.13.3</ecNumber>
    </recommendedName>
</protein>
<reference evidence="18 19" key="1">
    <citation type="submission" date="2017-11" db="EMBL/GenBank/DDBJ databases">
        <title>Comparitive Functional Genomics of Dry Heat Resistant strains isolated from the Viking Spacecraft.</title>
        <authorList>
            <person name="Seuylemezian A."/>
            <person name="Cooper K."/>
            <person name="Vaishampayan P."/>
        </authorList>
    </citation>
    <scope>NUCLEOTIDE SEQUENCE [LARGE SCALE GENOMIC DNA]</scope>
    <source>
        <strain evidence="18 19">V32-6</strain>
    </source>
</reference>
<keyword evidence="10" id="KW-0067">ATP-binding</keyword>
<evidence type="ECO:0000313" key="18">
    <source>
        <dbReference type="EMBL" id="PLS02615.1"/>
    </source>
</evidence>
<evidence type="ECO:0000259" key="17">
    <source>
        <dbReference type="PROSITE" id="PS50885"/>
    </source>
</evidence>
<dbReference type="Pfam" id="PF00512">
    <property type="entry name" value="HisKA"/>
    <property type="match status" value="1"/>
</dbReference>
<dbReference type="PANTHER" id="PTHR45528:SF1">
    <property type="entry name" value="SENSOR HISTIDINE KINASE CPXA"/>
    <property type="match status" value="1"/>
</dbReference>
<keyword evidence="5" id="KW-0597">Phosphoprotein</keyword>
<dbReference type="CDD" id="cd00075">
    <property type="entry name" value="HATPase"/>
    <property type="match status" value="1"/>
</dbReference>
<keyword evidence="11 15" id="KW-1133">Transmembrane helix</keyword>
<dbReference type="FunFam" id="3.30.565.10:FF:000006">
    <property type="entry name" value="Sensor histidine kinase WalK"/>
    <property type="match status" value="1"/>
</dbReference>
<evidence type="ECO:0000256" key="5">
    <source>
        <dbReference type="ARBA" id="ARBA00022553"/>
    </source>
</evidence>
<sequence length="453" mass="51180">MNKISFKIGLLFFLAICVLEGISMFVLHNNIIHSRVHEELSALQTRGNNHRDVLEASFHDDTVMHIAMMEARTDTQVVLTRPDGSIYMSSNKVTDEMKNIMKSKPKKVPHEGLILEEDWKNATNIASISPVVIDKKIAGYVYMFQTTQKIKDLIAGLNQHFLLASLLSLLFMMIIIIFLTRVVTHPLIQISEATKRISKGELSVSLPKLGKDEIGDLGEAIKVLANDLEILKNERNEFLASISHELRTPLTYIKGYADIARREDTIKEDKDKYLEIIHEESVKLSKLIKELFNLAKMDENSFSIEKENVHLLPFFQAIIEKVAPALKENEMSLVLECAENLYAPIDPVRFEQVIINLLENARKYSEPNTNITVSVFESEGKIHMKVQDEGKGIPTEDLPRIFERFYRVDKSRTRSLGGSGLGLSIVKQLVEAHGGTIEVISSPNVGTIFDIII</sequence>
<dbReference type="Gene3D" id="3.30.565.10">
    <property type="entry name" value="Histidine kinase-like ATPase, C-terminal domain"/>
    <property type="match status" value="1"/>
</dbReference>
<dbReference type="GO" id="GO:0000155">
    <property type="term" value="F:phosphorelay sensor kinase activity"/>
    <property type="evidence" value="ECO:0007669"/>
    <property type="project" value="InterPro"/>
</dbReference>
<dbReference type="Proteomes" id="UP000234950">
    <property type="component" value="Unassembled WGS sequence"/>
</dbReference>
<evidence type="ECO:0000256" key="12">
    <source>
        <dbReference type="ARBA" id="ARBA00023012"/>
    </source>
</evidence>
<evidence type="ECO:0000256" key="9">
    <source>
        <dbReference type="ARBA" id="ARBA00022777"/>
    </source>
</evidence>
<feature type="coiled-coil region" evidence="14">
    <location>
        <begin position="214"/>
        <end position="241"/>
    </location>
</feature>
<dbReference type="Gene3D" id="1.10.287.130">
    <property type="match status" value="1"/>
</dbReference>
<dbReference type="PRINTS" id="PR00344">
    <property type="entry name" value="BCTRLSENSOR"/>
</dbReference>
<dbReference type="InterPro" id="IPR003594">
    <property type="entry name" value="HATPase_dom"/>
</dbReference>
<dbReference type="CDD" id="cd00082">
    <property type="entry name" value="HisKA"/>
    <property type="match status" value="1"/>
</dbReference>
<evidence type="ECO:0000256" key="8">
    <source>
        <dbReference type="ARBA" id="ARBA00022741"/>
    </source>
</evidence>
<dbReference type="AlphaFoldDB" id="A0A2N5HAR9"/>
<dbReference type="SMART" id="SM00304">
    <property type="entry name" value="HAMP"/>
    <property type="match status" value="1"/>
</dbReference>
<dbReference type="InterPro" id="IPR036890">
    <property type="entry name" value="HATPase_C_sf"/>
</dbReference>
<evidence type="ECO:0000256" key="14">
    <source>
        <dbReference type="SAM" id="Coils"/>
    </source>
</evidence>
<dbReference type="SMART" id="SM00387">
    <property type="entry name" value="HATPase_c"/>
    <property type="match status" value="1"/>
</dbReference>
<name>A0A2N5HAR9_9BACI</name>
<evidence type="ECO:0000256" key="6">
    <source>
        <dbReference type="ARBA" id="ARBA00022679"/>
    </source>
</evidence>
<feature type="transmembrane region" description="Helical" evidence="15">
    <location>
        <begin position="161"/>
        <end position="179"/>
    </location>
</feature>
<feature type="transmembrane region" description="Helical" evidence="15">
    <location>
        <begin position="6"/>
        <end position="27"/>
    </location>
</feature>
<comment type="subcellular location">
    <subcellularLocation>
        <location evidence="2">Cell membrane</location>
        <topology evidence="2">Multi-pass membrane protein</topology>
    </subcellularLocation>
</comment>
<evidence type="ECO:0000256" key="3">
    <source>
        <dbReference type="ARBA" id="ARBA00012438"/>
    </source>
</evidence>
<dbReference type="SUPFAM" id="SSF55874">
    <property type="entry name" value="ATPase domain of HSP90 chaperone/DNA topoisomerase II/histidine kinase"/>
    <property type="match status" value="1"/>
</dbReference>
<dbReference type="SMART" id="SM00388">
    <property type="entry name" value="HisKA"/>
    <property type="match status" value="1"/>
</dbReference>
<evidence type="ECO:0000256" key="13">
    <source>
        <dbReference type="ARBA" id="ARBA00023136"/>
    </source>
</evidence>
<evidence type="ECO:0000256" key="10">
    <source>
        <dbReference type="ARBA" id="ARBA00022840"/>
    </source>
</evidence>
<keyword evidence="19" id="KW-1185">Reference proteome</keyword>
<evidence type="ECO:0000256" key="11">
    <source>
        <dbReference type="ARBA" id="ARBA00022989"/>
    </source>
</evidence>
<dbReference type="EC" id="2.7.13.3" evidence="3"/>